<dbReference type="EMBL" id="AP021861">
    <property type="protein sequence ID" value="BBO32402.1"/>
    <property type="molecule type" value="Genomic_DNA"/>
</dbReference>
<feature type="coiled-coil region" evidence="1">
    <location>
        <begin position="111"/>
        <end position="138"/>
    </location>
</feature>
<gene>
    <name evidence="3" type="ORF">PLANPX_2014</name>
</gene>
<dbReference type="Gene3D" id="1.10.287.1490">
    <property type="match status" value="1"/>
</dbReference>
<keyword evidence="4" id="KW-1185">Reference proteome</keyword>
<dbReference type="InterPro" id="IPR056003">
    <property type="entry name" value="CT398_CC_hairpin"/>
</dbReference>
<reference evidence="4" key="1">
    <citation type="submission" date="2019-10" db="EMBL/GenBank/DDBJ databases">
        <title>Lacipirellula parvula gen. nov., sp. nov., representing a lineage of planctomycetes widespread in freshwater anoxic habitats, and description of the family Lacipirellulaceae.</title>
        <authorList>
            <person name="Dedysh S.N."/>
            <person name="Kulichevskaya I.S."/>
            <person name="Beletsky A.V."/>
            <person name="Rakitin A.L."/>
            <person name="Mardanov A.V."/>
            <person name="Ivanova A.A."/>
            <person name="Saltykova V.X."/>
            <person name="Rijpstra W.I.C."/>
            <person name="Sinninghe Damste J.S."/>
            <person name="Ravin N.V."/>
        </authorList>
    </citation>
    <scope>NUCLEOTIDE SEQUENCE [LARGE SCALE GENOMIC DNA]</scope>
    <source>
        <strain evidence="4">PX69</strain>
    </source>
</reference>
<protein>
    <recommendedName>
        <fullName evidence="2">CT398-like coiled coil hairpin domain-containing protein</fullName>
    </recommendedName>
</protein>
<evidence type="ECO:0000313" key="4">
    <source>
        <dbReference type="Proteomes" id="UP000326837"/>
    </source>
</evidence>
<dbReference type="Pfam" id="PF24481">
    <property type="entry name" value="CT398_CC"/>
    <property type="match status" value="1"/>
</dbReference>
<keyword evidence="1" id="KW-0175">Coiled coil</keyword>
<proteinExistence type="predicted"/>
<evidence type="ECO:0000313" key="3">
    <source>
        <dbReference type="EMBL" id="BBO32402.1"/>
    </source>
</evidence>
<accession>A0A5K7X933</accession>
<evidence type="ECO:0000256" key="1">
    <source>
        <dbReference type="SAM" id="Coils"/>
    </source>
</evidence>
<sequence length="234" mass="26029">MALSAELLQRLHRIHRQLSDLRERQERGPRQVKAREANSAKLDAELAASQDTVKQTKALSDRKQLDLKSNESRIADWQVKLNSCSNNKEYQTMTDQIAAATMAGSVLADEILETMERIDQLEAVVVEVKERLAAGKTELAKFRDVVAQEGQLIAADIARLEGELGDAEKGLPVDFREDYRRVIRGKGADGMAKMEDGVCEGCGKQVTLNMQNHLLMGKPVFCTACGRLLYTGER</sequence>
<dbReference type="AlphaFoldDB" id="A0A5K7X933"/>
<dbReference type="KEGG" id="lpav:PLANPX_2014"/>
<organism evidence="3 4">
    <name type="scientific">Lacipirellula parvula</name>
    <dbReference type="NCBI Taxonomy" id="2650471"/>
    <lineage>
        <taxon>Bacteria</taxon>
        <taxon>Pseudomonadati</taxon>
        <taxon>Planctomycetota</taxon>
        <taxon>Planctomycetia</taxon>
        <taxon>Pirellulales</taxon>
        <taxon>Lacipirellulaceae</taxon>
        <taxon>Lacipirellula</taxon>
    </lineage>
</organism>
<dbReference type="RefSeq" id="WP_152098377.1">
    <property type="nucleotide sequence ID" value="NZ_AP021861.1"/>
</dbReference>
<name>A0A5K7X933_9BACT</name>
<feature type="domain" description="CT398-like coiled coil hairpin" evidence="2">
    <location>
        <begin position="13"/>
        <end position="184"/>
    </location>
</feature>
<evidence type="ECO:0000259" key="2">
    <source>
        <dbReference type="Pfam" id="PF24481"/>
    </source>
</evidence>
<dbReference type="Proteomes" id="UP000326837">
    <property type="component" value="Chromosome"/>
</dbReference>